<keyword evidence="3 10" id="KW-1134">Transmembrane beta strand</keyword>
<evidence type="ECO:0000256" key="1">
    <source>
        <dbReference type="ARBA" id="ARBA00004571"/>
    </source>
</evidence>
<dbReference type="Proteomes" id="UP000252995">
    <property type="component" value="Unassembled WGS sequence"/>
</dbReference>
<proteinExistence type="inferred from homology"/>
<dbReference type="SUPFAM" id="SSF56935">
    <property type="entry name" value="Porins"/>
    <property type="match status" value="1"/>
</dbReference>
<dbReference type="GO" id="GO:0006811">
    <property type="term" value="P:monoatomic ion transport"/>
    <property type="evidence" value="ECO:0007669"/>
    <property type="project" value="UniProtKB-KW"/>
</dbReference>
<keyword evidence="5 12" id="KW-0732">Signal</keyword>
<dbReference type="GO" id="GO:0009279">
    <property type="term" value="C:cell outer membrane"/>
    <property type="evidence" value="ECO:0007669"/>
    <property type="project" value="UniProtKB-SubCell"/>
</dbReference>
<sequence length="600" mass="65623">MLKFPFPVVVAGVSIAALPMAVSAQSSDDEALDPIVVTATVGPETIGEGLSSVAEISEREIDKWQPLEFQDVLASQPGIAISGNGALGKQTTVFIRGHESDATVLLVNGIRIRSATTGSPAWQFLPPQLISRVEIVRGSSSSLYGSDAMGGVVQAFTMPESEGTRGWVETSAGNLDTQNYSAGFSSIDDHSALNVGVNRFRTEGAPVIEGGEDKPYDSNSGTFSASHEFTNGIRTNVTYLGAEGSAEYEGGYNDFVLQVAGVGVDVPVTENWRTSLKFSDARDVLDDYGAFPFEVTTKTRTSRIENWLTAGVHEFVVGAETMTDQVEASTNYVETSRANDALFGQALLTFGPSDLHLSARRDDNEAYGTHETWGVAYGYQFDSHHRIRLSSGTAFKAPTFNDLYYPFGFGNPDLAPEESISFEAGLEGNYQNWFWDAAIYHSEVDNLIVYDSQAGKPLNVEKARLKGMELLVGWQRDGWRTKAVASLGDFVNREDGSQLIRRPEQSIRVDVDKDFGRWYAGTSVRAESHRFDEVFSRIRIPGYAVWNVRAGISFDGGWQISASIDNVLDNEYALAQYDGSRNYISAGRTALLSVRYDFVR</sequence>
<evidence type="ECO:0000313" key="15">
    <source>
        <dbReference type="EMBL" id="RBP32295.1"/>
    </source>
</evidence>
<evidence type="ECO:0000256" key="4">
    <source>
        <dbReference type="ARBA" id="ARBA00022692"/>
    </source>
</evidence>
<evidence type="ECO:0000256" key="7">
    <source>
        <dbReference type="ARBA" id="ARBA00023077"/>
    </source>
</evidence>
<feature type="signal peptide" evidence="12">
    <location>
        <begin position="1"/>
        <end position="24"/>
    </location>
</feature>
<dbReference type="InterPro" id="IPR036942">
    <property type="entry name" value="Beta-barrel_TonB_sf"/>
</dbReference>
<keyword evidence="6" id="KW-0406">Ion transport</keyword>
<dbReference type="EMBL" id="QNRO01000004">
    <property type="protein sequence ID" value="RBP32295.1"/>
    <property type="molecule type" value="Genomic_DNA"/>
</dbReference>
<comment type="subcellular location">
    <subcellularLocation>
        <location evidence="1 10">Cell outer membrane</location>
        <topology evidence="1 10">Multi-pass membrane protein</topology>
    </subcellularLocation>
</comment>
<dbReference type="Gene3D" id="2.170.130.10">
    <property type="entry name" value="TonB-dependent receptor, plug domain"/>
    <property type="match status" value="1"/>
</dbReference>
<dbReference type="Pfam" id="PF07715">
    <property type="entry name" value="Plug"/>
    <property type="match status" value="1"/>
</dbReference>
<evidence type="ECO:0000313" key="16">
    <source>
        <dbReference type="Proteomes" id="UP000252995"/>
    </source>
</evidence>
<dbReference type="GO" id="GO:0015889">
    <property type="term" value="P:cobalamin transport"/>
    <property type="evidence" value="ECO:0007669"/>
    <property type="project" value="TreeGrafter"/>
</dbReference>
<dbReference type="InterPro" id="IPR000531">
    <property type="entry name" value="Beta-barrel_TonB"/>
</dbReference>
<dbReference type="PROSITE" id="PS52016">
    <property type="entry name" value="TONB_DEPENDENT_REC_3"/>
    <property type="match status" value="1"/>
</dbReference>
<keyword evidence="9 10" id="KW-0998">Cell outer membrane</keyword>
<dbReference type="OrthoDB" id="9764669at2"/>
<organism evidence="15 16">
    <name type="scientific">Marinobacter pelagius</name>
    <dbReference type="NCBI Taxonomy" id="379482"/>
    <lineage>
        <taxon>Bacteria</taxon>
        <taxon>Pseudomonadati</taxon>
        <taxon>Pseudomonadota</taxon>
        <taxon>Gammaproteobacteria</taxon>
        <taxon>Pseudomonadales</taxon>
        <taxon>Marinobacteraceae</taxon>
        <taxon>Marinobacter</taxon>
    </lineage>
</organism>
<dbReference type="InterPro" id="IPR012910">
    <property type="entry name" value="Plug_dom"/>
</dbReference>
<evidence type="ECO:0000259" key="13">
    <source>
        <dbReference type="Pfam" id="PF00593"/>
    </source>
</evidence>
<evidence type="ECO:0000256" key="5">
    <source>
        <dbReference type="ARBA" id="ARBA00022729"/>
    </source>
</evidence>
<feature type="domain" description="TonB-dependent receptor plug" evidence="14">
    <location>
        <begin position="51"/>
        <end position="152"/>
    </location>
</feature>
<dbReference type="AlphaFoldDB" id="A0A366GVP0"/>
<dbReference type="InterPro" id="IPR039426">
    <property type="entry name" value="TonB-dep_rcpt-like"/>
</dbReference>
<evidence type="ECO:0000256" key="11">
    <source>
        <dbReference type="RuleBase" id="RU003357"/>
    </source>
</evidence>
<dbReference type="RefSeq" id="WP_113861856.1">
    <property type="nucleotide sequence ID" value="NZ_QNRO01000004.1"/>
</dbReference>
<evidence type="ECO:0000256" key="6">
    <source>
        <dbReference type="ARBA" id="ARBA00023065"/>
    </source>
</evidence>
<evidence type="ECO:0000256" key="9">
    <source>
        <dbReference type="ARBA" id="ARBA00023237"/>
    </source>
</evidence>
<dbReference type="CDD" id="cd01347">
    <property type="entry name" value="ligand_gated_channel"/>
    <property type="match status" value="1"/>
</dbReference>
<name>A0A366GVP0_9GAMM</name>
<feature type="domain" description="TonB-dependent receptor-like beta-barrel" evidence="13">
    <location>
        <begin position="174"/>
        <end position="567"/>
    </location>
</feature>
<reference evidence="15 16" key="1">
    <citation type="submission" date="2018-06" db="EMBL/GenBank/DDBJ databases">
        <title>Freshwater and sediment microbial communities from various areas in North America, analyzing microbe dynamics in response to fracking.</title>
        <authorList>
            <person name="Lamendella R."/>
        </authorList>
    </citation>
    <scope>NUCLEOTIDE SEQUENCE [LARGE SCALE GENOMIC DNA]</scope>
    <source>
        <strain evidence="15 16">114J</strain>
    </source>
</reference>
<evidence type="ECO:0000256" key="8">
    <source>
        <dbReference type="ARBA" id="ARBA00023136"/>
    </source>
</evidence>
<evidence type="ECO:0000256" key="10">
    <source>
        <dbReference type="PROSITE-ProRule" id="PRU01360"/>
    </source>
</evidence>
<dbReference type="Pfam" id="PF00593">
    <property type="entry name" value="TonB_dep_Rec_b-barrel"/>
    <property type="match status" value="1"/>
</dbReference>
<feature type="chain" id="PRO_5016793865" evidence="12">
    <location>
        <begin position="25"/>
        <end position="600"/>
    </location>
</feature>
<evidence type="ECO:0000256" key="2">
    <source>
        <dbReference type="ARBA" id="ARBA00022448"/>
    </source>
</evidence>
<comment type="similarity">
    <text evidence="10 11">Belongs to the TonB-dependent receptor family.</text>
</comment>
<dbReference type="PANTHER" id="PTHR30069">
    <property type="entry name" value="TONB-DEPENDENT OUTER MEMBRANE RECEPTOR"/>
    <property type="match status" value="1"/>
</dbReference>
<keyword evidence="2 10" id="KW-0813">Transport</keyword>
<keyword evidence="4 10" id="KW-0812">Transmembrane</keyword>
<evidence type="ECO:0000259" key="14">
    <source>
        <dbReference type="Pfam" id="PF07715"/>
    </source>
</evidence>
<keyword evidence="8 10" id="KW-0472">Membrane</keyword>
<gene>
    <name evidence="15" type="ORF">DET50_10463</name>
</gene>
<evidence type="ECO:0000256" key="12">
    <source>
        <dbReference type="SAM" id="SignalP"/>
    </source>
</evidence>
<dbReference type="Gene3D" id="2.40.170.20">
    <property type="entry name" value="TonB-dependent receptor, beta-barrel domain"/>
    <property type="match status" value="1"/>
</dbReference>
<protein>
    <submittedName>
        <fullName evidence="15">Vitamin B12 transporter</fullName>
    </submittedName>
</protein>
<dbReference type="InterPro" id="IPR037066">
    <property type="entry name" value="Plug_dom_sf"/>
</dbReference>
<accession>A0A366GVP0</accession>
<dbReference type="PANTHER" id="PTHR30069:SF53">
    <property type="entry name" value="COLICIN I RECEPTOR-RELATED"/>
    <property type="match status" value="1"/>
</dbReference>
<comment type="caution">
    <text evidence="15">The sequence shown here is derived from an EMBL/GenBank/DDBJ whole genome shotgun (WGS) entry which is preliminary data.</text>
</comment>
<keyword evidence="7 11" id="KW-0798">TonB box</keyword>
<evidence type="ECO:0000256" key="3">
    <source>
        <dbReference type="ARBA" id="ARBA00022452"/>
    </source>
</evidence>